<gene>
    <name evidence="7" type="ORF">HNQ64_002882</name>
</gene>
<dbReference type="EMBL" id="JACHIF010000005">
    <property type="protein sequence ID" value="MBB5038619.1"/>
    <property type="molecule type" value="Genomic_DNA"/>
</dbReference>
<keyword evidence="8" id="KW-1185">Reference proteome</keyword>
<feature type="transmembrane region" description="Helical" evidence="6">
    <location>
        <begin position="164"/>
        <end position="185"/>
    </location>
</feature>
<feature type="transmembrane region" description="Helical" evidence="6">
    <location>
        <begin position="5"/>
        <end position="22"/>
    </location>
</feature>
<evidence type="ECO:0000313" key="7">
    <source>
        <dbReference type="EMBL" id="MBB5038619.1"/>
    </source>
</evidence>
<feature type="transmembrane region" description="Helical" evidence="6">
    <location>
        <begin position="299"/>
        <end position="318"/>
    </location>
</feature>
<evidence type="ECO:0000256" key="5">
    <source>
        <dbReference type="ARBA" id="ARBA00023136"/>
    </source>
</evidence>
<comment type="subcellular location">
    <subcellularLocation>
        <location evidence="1">Cell membrane</location>
        <topology evidence="1">Multi-pass membrane protein</topology>
    </subcellularLocation>
</comment>
<protein>
    <submittedName>
        <fullName evidence="7">Uncharacterized membrane protein YbhN (UPF0104 family)</fullName>
    </submittedName>
</protein>
<evidence type="ECO:0000313" key="8">
    <source>
        <dbReference type="Proteomes" id="UP000534294"/>
    </source>
</evidence>
<comment type="caution">
    <text evidence="7">The sequence shown here is derived from an EMBL/GenBank/DDBJ whole genome shotgun (WGS) entry which is preliminary data.</text>
</comment>
<sequence>MKKALLILVKLGITTALLWMIFREHRFTVAILPHLKSMLTEWPWTLAGLGFVGLSTWFSALRWQVLLIGQEHPVPGREVLRVTVVSNFFNITSLGAVGGDAYRVLALMQRPGARRLPILVSIMLDHMLGMLGLAVLFLTCGYAFRDRLDSYGPEVHAIVKGFSWFMGGSLVGILLSAISFTPRLYNWGERQWPWILGWPPLKKFAQACDAIRRAWGCSLIAALLSILIFGTHFLSFYCGIYAVGGQAPLLEIMAAMPIVDTAAGLPISVSGLGVREKTFETLVSAMTSVPESTAVSASLAGWGMSVAWGLLGGLLFIFGRRPALAPPLSTPVSATSATPPPDV</sequence>
<dbReference type="Proteomes" id="UP000534294">
    <property type="component" value="Unassembled WGS sequence"/>
</dbReference>
<evidence type="ECO:0000256" key="6">
    <source>
        <dbReference type="SAM" id="Phobius"/>
    </source>
</evidence>
<feature type="transmembrane region" description="Helical" evidence="6">
    <location>
        <begin position="219"/>
        <end position="243"/>
    </location>
</feature>
<evidence type="ECO:0000256" key="3">
    <source>
        <dbReference type="ARBA" id="ARBA00022692"/>
    </source>
</evidence>
<dbReference type="PANTHER" id="PTHR40277:SF1">
    <property type="entry name" value="BLL5419 PROTEIN"/>
    <property type="match status" value="1"/>
</dbReference>
<dbReference type="RefSeq" id="WP_184209591.1">
    <property type="nucleotide sequence ID" value="NZ_JACHIF010000005.1"/>
</dbReference>
<keyword evidence="3 6" id="KW-0812">Transmembrane</keyword>
<feature type="transmembrane region" description="Helical" evidence="6">
    <location>
        <begin position="118"/>
        <end position="144"/>
    </location>
</feature>
<dbReference type="InterPro" id="IPR022791">
    <property type="entry name" value="L-PG_synthase/AglD"/>
</dbReference>
<keyword evidence="5 6" id="KW-0472">Membrane</keyword>
<dbReference type="AlphaFoldDB" id="A0A7W7YM28"/>
<proteinExistence type="predicted"/>
<accession>A0A7W7YM28</accession>
<organism evidence="7 8">
    <name type="scientific">Prosthecobacter dejongeii</name>
    <dbReference type="NCBI Taxonomy" id="48465"/>
    <lineage>
        <taxon>Bacteria</taxon>
        <taxon>Pseudomonadati</taxon>
        <taxon>Verrucomicrobiota</taxon>
        <taxon>Verrucomicrobiia</taxon>
        <taxon>Verrucomicrobiales</taxon>
        <taxon>Verrucomicrobiaceae</taxon>
        <taxon>Prosthecobacter</taxon>
    </lineage>
</organism>
<dbReference type="Pfam" id="PF03706">
    <property type="entry name" value="LPG_synthase_TM"/>
    <property type="match status" value="1"/>
</dbReference>
<evidence type="ECO:0000256" key="4">
    <source>
        <dbReference type="ARBA" id="ARBA00022989"/>
    </source>
</evidence>
<feature type="transmembrane region" description="Helical" evidence="6">
    <location>
        <begin position="42"/>
        <end position="61"/>
    </location>
</feature>
<keyword evidence="4 6" id="KW-1133">Transmembrane helix</keyword>
<dbReference type="PANTHER" id="PTHR40277">
    <property type="entry name" value="BLL5419 PROTEIN"/>
    <property type="match status" value="1"/>
</dbReference>
<keyword evidence="2" id="KW-1003">Cell membrane</keyword>
<evidence type="ECO:0000256" key="1">
    <source>
        <dbReference type="ARBA" id="ARBA00004651"/>
    </source>
</evidence>
<evidence type="ECO:0000256" key="2">
    <source>
        <dbReference type="ARBA" id="ARBA00022475"/>
    </source>
</evidence>
<name>A0A7W7YM28_9BACT</name>
<dbReference type="GO" id="GO:0005886">
    <property type="term" value="C:plasma membrane"/>
    <property type="evidence" value="ECO:0007669"/>
    <property type="project" value="UniProtKB-SubCell"/>
</dbReference>
<reference evidence="7 8" key="1">
    <citation type="submission" date="2020-08" db="EMBL/GenBank/DDBJ databases">
        <title>Genomic Encyclopedia of Type Strains, Phase IV (KMG-IV): sequencing the most valuable type-strain genomes for metagenomic binning, comparative biology and taxonomic classification.</title>
        <authorList>
            <person name="Goeker M."/>
        </authorList>
    </citation>
    <scope>NUCLEOTIDE SEQUENCE [LARGE SCALE GENOMIC DNA]</scope>
    <source>
        <strain evidence="7 8">DSM 12251</strain>
    </source>
</reference>